<evidence type="ECO:0000313" key="3">
    <source>
        <dbReference type="Proteomes" id="UP000030889"/>
    </source>
</evidence>
<name>A0ABR4YIJ4_9BACT</name>
<dbReference type="Pfam" id="PF09413">
    <property type="entry name" value="DUF2007"/>
    <property type="match status" value="1"/>
</dbReference>
<reference evidence="2 3" key="1">
    <citation type="submission" date="2014-09" db="EMBL/GenBank/DDBJ databases">
        <title>Alistipes sp. 627, sp. nov., a novel member of the family Rikenellaceae isolated from human faeces.</title>
        <authorList>
            <person name="Shkoporov A.N."/>
            <person name="Chaplin A.V."/>
            <person name="Motuzova O.V."/>
            <person name="Kafarskaia L.I."/>
            <person name="Khokhlova E.V."/>
            <person name="Efimov B.A."/>
        </authorList>
    </citation>
    <scope>NUCLEOTIDE SEQUENCE [LARGE SCALE GENOMIC DNA]</scope>
    <source>
        <strain evidence="2 3">627</strain>
    </source>
</reference>
<accession>A0ABR4YIJ4</accession>
<evidence type="ECO:0000313" key="2">
    <source>
        <dbReference type="EMBL" id="KHE42070.1"/>
    </source>
</evidence>
<evidence type="ECO:0000259" key="1">
    <source>
        <dbReference type="Pfam" id="PF09413"/>
    </source>
</evidence>
<sequence length="81" mass="9246">MKDREFATVARFSSMEQAQVVKAMLDSMGVNNQIVNDIAADILPMLERDIRIIVNTADLPKAKQLMKAKFDKESFKDAWKE</sequence>
<dbReference type="EMBL" id="JRGF01000006">
    <property type="protein sequence ID" value="KHE42070.1"/>
    <property type="molecule type" value="Genomic_DNA"/>
</dbReference>
<organism evidence="2 3">
    <name type="scientific">Alistipes inops</name>
    <dbReference type="NCBI Taxonomy" id="1501391"/>
    <lineage>
        <taxon>Bacteria</taxon>
        <taxon>Pseudomonadati</taxon>
        <taxon>Bacteroidota</taxon>
        <taxon>Bacteroidia</taxon>
        <taxon>Bacteroidales</taxon>
        <taxon>Rikenellaceae</taxon>
        <taxon>Alistipes</taxon>
    </lineage>
</organism>
<keyword evidence="3" id="KW-1185">Reference proteome</keyword>
<dbReference type="Proteomes" id="UP000030889">
    <property type="component" value="Unassembled WGS sequence"/>
</dbReference>
<feature type="domain" description="DUF2007" evidence="1">
    <location>
        <begin position="7"/>
        <end position="67"/>
    </location>
</feature>
<comment type="caution">
    <text evidence="2">The sequence shown here is derived from an EMBL/GenBank/DDBJ whole genome shotgun (WGS) entry which is preliminary data.</text>
</comment>
<gene>
    <name evidence="2" type="ORF">LG35_05810</name>
</gene>
<dbReference type="InterPro" id="IPR018551">
    <property type="entry name" value="DUF2007"/>
</dbReference>
<dbReference type="RefSeq" id="WP_022062922.1">
    <property type="nucleotide sequence ID" value="NZ_JRGF01000006.1"/>
</dbReference>
<proteinExistence type="predicted"/>
<protein>
    <recommendedName>
        <fullName evidence="1">DUF2007 domain-containing protein</fullName>
    </recommendedName>
</protein>